<feature type="compositionally biased region" description="Low complexity" evidence="1">
    <location>
        <begin position="48"/>
        <end position="62"/>
    </location>
</feature>
<keyword evidence="2" id="KW-0472">Membrane</keyword>
<dbReference type="GeneID" id="16071111"/>
<feature type="compositionally biased region" description="Basic and acidic residues" evidence="1">
    <location>
        <begin position="177"/>
        <end position="189"/>
    </location>
</feature>
<evidence type="ECO:0008006" key="5">
    <source>
        <dbReference type="Google" id="ProtNLM"/>
    </source>
</evidence>
<dbReference type="EMBL" id="GL832977">
    <property type="protein sequence ID" value="EGD77210.1"/>
    <property type="molecule type" value="Genomic_DNA"/>
</dbReference>
<dbReference type="RefSeq" id="XP_004990554.1">
    <property type="nucleotide sequence ID" value="XM_004990497.1"/>
</dbReference>
<evidence type="ECO:0000256" key="2">
    <source>
        <dbReference type="SAM" id="Phobius"/>
    </source>
</evidence>
<dbReference type="InParanoid" id="F2UJB1"/>
<sequence length="577" mass="63629">MTRLALSHSHHGRPASQHILDHERQQPRQQQNDRHTFHVAGGARGFAAQAQEQGPAAERQGAPSSHKHSAHRRVTYDYENPIEYGCHAYEADVRIDGIPGSFCSPSCSRTVPCSTNLPPDTTAAPECVLEFPGDTAPSMCALVCTPGANQCPLNASCKSISPGMGLSRRCGCGGRGGGRDSKSNMEGRRREGRRLRRGGSVVGAVVALVAAVVTVMVVMEADTAWGREFQQCEEGEVCIGTACFVLEGGGGIEGYHLPCSVCRCVPREGGLLLHPLDRPPCPLEKLRPKWVFYKNMHHSMMFPTRCQMNFYNQTHLWQELQRRNGMWIAMVGDSLIRSVFASLLDLFLPGPVKEYTSFEKDVYHLDHLICCRAPDDCVGEIRTDPDAVFTDMVQRHMRHSGVSCITWQWGRYADDDLIKATARLAASSPAPAAIVVNPGIHGLLPGSRFIKELDGMERFLKLCGRLGRQTQCIVQTTAHTGYNRTDAVTYKHLRLRQYIAAYNAGVIELIHAYGTAKYVDAGRLSRSPLIRATMSGDRLHFLKDPVIFGPVIAQSMLNLLVSPCDDCLTVEALENFF</sequence>
<feature type="region of interest" description="Disordered" evidence="1">
    <location>
        <begin position="48"/>
        <end position="73"/>
    </location>
</feature>
<dbReference type="SUPFAM" id="SSF52266">
    <property type="entry name" value="SGNH hydrolase"/>
    <property type="match status" value="1"/>
</dbReference>
<dbReference type="Proteomes" id="UP000007799">
    <property type="component" value="Unassembled WGS sequence"/>
</dbReference>
<gene>
    <name evidence="3" type="ORF">PTSG_08302</name>
</gene>
<proteinExistence type="predicted"/>
<name>F2UJB1_SALR5</name>
<feature type="transmembrane region" description="Helical" evidence="2">
    <location>
        <begin position="198"/>
        <end position="219"/>
    </location>
</feature>
<dbReference type="OrthoDB" id="10474570at2759"/>
<keyword evidence="2" id="KW-0812">Transmembrane</keyword>
<dbReference type="AlphaFoldDB" id="F2UJB1"/>
<accession>F2UJB1</accession>
<evidence type="ECO:0000313" key="4">
    <source>
        <dbReference type="Proteomes" id="UP000007799"/>
    </source>
</evidence>
<protein>
    <recommendedName>
        <fullName evidence="5">SGNH domain-containing protein</fullName>
    </recommendedName>
</protein>
<keyword evidence="4" id="KW-1185">Reference proteome</keyword>
<reference evidence="3" key="1">
    <citation type="submission" date="2009-08" db="EMBL/GenBank/DDBJ databases">
        <title>Annotation of Salpingoeca rosetta.</title>
        <authorList>
            <consortium name="The Broad Institute Genome Sequencing Platform"/>
            <person name="Russ C."/>
            <person name="Cuomo C."/>
            <person name="Burger G."/>
            <person name="Gray M.W."/>
            <person name="Holland P.W.H."/>
            <person name="King N."/>
            <person name="Lang F.B.F."/>
            <person name="Roger A.J."/>
            <person name="Ruiz-Trillo I."/>
            <person name="Young S.K."/>
            <person name="Zeng Q."/>
            <person name="Gargeya S."/>
            <person name="Alvarado L."/>
            <person name="Berlin A."/>
            <person name="Chapman S.B."/>
            <person name="Chen Z."/>
            <person name="Freedman E."/>
            <person name="Gellesch M."/>
            <person name="Goldberg J."/>
            <person name="Griggs A."/>
            <person name="Gujja S."/>
            <person name="Heilman E."/>
            <person name="Heiman D."/>
            <person name="Howarth C."/>
            <person name="Mehta T."/>
            <person name="Neiman D."/>
            <person name="Pearson M."/>
            <person name="Roberts A."/>
            <person name="Saif S."/>
            <person name="Shea T."/>
            <person name="Shenoy N."/>
            <person name="Sisk P."/>
            <person name="Stolte C."/>
            <person name="Sykes S."/>
            <person name="White J."/>
            <person name="Yandava C."/>
            <person name="Haas B."/>
            <person name="Nusbaum C."/>
            <person name="Birren B."/>
        </authorList>
    </citation>
    <scope>NUCLEOTIDE SEQUENCE [LARGE SCALE GENOMIC DNA]</scope>
    <source>
        <strain evidence="3">ATCC 50818</strain>
    </source>
</reference>
<feature type="region of interest" description="Disordered" evidence="1">
    <location>
        <begin position="173"/>
        <end position="194"/>
    </location>
</feature>
<keyword evidence="2" id="KW-1133">Transmembrane helix</keyword>
<dbReference type="eggNOG" id="ENOG502SG4I">
    <property type="taxonomic scope" value="Eukaryota"/>
</dbReference>
<evidence type="ECO:0000313" key="3">
    <source>
        <dbReference type="EMBL" id="EGD77210.1"/>
    </source>
</evidence>
<organism evidence="4">
    <name type="scientific">Salpingoeca rosetta (strain ATCC 50818 / BSB-021)</name>
    <dbReference type="NCBI Taxonomy" id="946362"/>
    <lineage>
        <taxon>Eukaryota</taxon>
        <taxon>Choanoflagellata</taxon>
        <taxon>Craspedida</taxon>
        <taxon>Salpingoecidae</taxon>
        <taxon>Salpingoeca</taxon>
    </lineage>
</organism>
<feature type="compositionally biased region" description="Basic and acidic residues" evidence="1">
    <location>
        <begin position="19"/>
        <end position="33"/>
    </location>
</feature>
<feature type="region of interest" description="Disordered" evidence="1">
    <location>
        <begin position="1"/>
        <end position="33"/>
    </location>
</feature>
<evidence type="ECO:0000256" key="1">
    <source>
        <dbReference type="SAM" id="MobiDB-lite"/>
    </source>
</evidence>
<dbReference type="KEGG" id="sre:PTSG_08302"/>